<evidence type="ECO:0000256" key="4">
    <source>
        <dbReference type="ARBA" id="ARBA00022475"/>
    </source>
</evidence>
<feature type="transmembrane region" description="Helical" evidence="9">
    <location>
        <begin position="161"/>
        <end position="187"/>
    </location>
</feature>
<keyword evidence="7 9" id="KW-1133">Transmembrane helix</keyword>
<feature type="transmembrane region" description="Helical" evidence="9">
    <location>
        <begin position="124"/>
        <end position="149"/>
    </location>
</feature>
<comment type="subcellular location">
    <subcellularLocation>
        <location evidence="1">Cell inner membrane</location>
        <topology evidence="1">Multi-pass membrane protein</topology>
    </subcellularLocation>
    <subcellularLocation>
        <location evidence="9">Cell membrane</location>
        <topology evidence="9">Multi-pass membrane protein</topology>
    </subcellularLocation>
</comment>
<dbReference type="PROSITE" id="PS51012">
    <property type="entry name" value="ABC_TM2"/>
    <property type="match status" value="1"/>
</dbReference>
<feature type="transmembrane region" description="Helical" evidence="9">
    <location>
        <begin position="52"/>
        <end position="73"/>
    </location>
</feature>
<keyword evidence="6 9" id="KW-0812">Transmembrane</keyword>
<reference evidence="11" key="1">
    <citation type="submission" date="2022-12" db="EMBL/GenBank/DDBJ databases">
        <title>Reference genome sequencing for broad-spectrum identification of bacterial and archaeal isolates by mass spectrometry.</title>
        <authorList>
            <person name="Sekiguchi Y."/>
            <person name="Tourlousse D.M."/>
        </authorList>
    </citation>
    <scope>NUCLEOTIDE SEQUENCE</scope>
    <source>
        <strain evidence="11">ASRB1</strain>
    </source>
</reference>
<evidence type="ECO:0000256" key="3">
    <source>
        <dbReference type="ARBA" id="ARBA00022448"/>
    </source>
</evidence>
<keyword evidence="8 9" id="KW-0472">Membrane</keyword>
<feature type="transmembrane region" description="Helical" evidence="9">
    <location>
        <begin position="194"/>
        <end position="215"/>
    </location>
</feature>
<evidence type="ECO:0000256" key="8">
    <source>
        <dbReference type="ARBA" id="ARBA00023136"/>
    </source>
</evidence>
<dbReference type="PANTHER" id="PTHR30413:SF8">
    <property type="entry name" value="TRANSPORT PERMEASE PROTEIN"/>
    <property type="match status" value="1"/>
</dbReference>
<comment type="caution">
    <text evidence="11">The sequence shown here is derived from an EMBL/GenBank/DDBJ whole genome shotgun (WGS) entry which is preliminary data.</text>
</comment>
<evidence type="ECO:0000313" key="12">
    <source>
        <dbReference type="Proteomes" id="UP001144372"/>
    </source>
</evidence>
<feature type="transmembrane region" description="Helical" evidence="9">
    <location>
        <begin position="247"/>
        <end position="268"/>
    </location>
</feature>
<dbReference type="GO" id="GO:0140359">
    <property type="term" value="F:ABC-type transporter activity"/>
    <property type="evidence" value="ECO:0007669"/>
    <property type="project" value="InterPro"/>
</dbReference>
<evidence type="ECO:0000256" key="5">
    <source>
        <dbReference type="ARBA" id="ARBA00022519"/>
    </source>
</evidence>
<keyword evidence="12" id="KW-1185">Reference proteome</keyword>
<dbReference type="PRINTS" id="PR00164">
    <property type="entry name" value="ABC2TRNSPORT"/>
</dbReference>
<sequence>MKVISRKNEPYYYDSAKRQIPMLEEFLELFRYRELLAQFVARNIKIRYKRSVLGVAWTMLNPLFMMVIMTLVFSKLFRFTLDYYPVYVLTGFIFWNFFSQTTTLAMNELVWGGNLLTRIYMPRAIFGVTALGTGLVNIFLALVPLLLIMLVTGAPLRPALFFLPVSILLLAMFTLGVGLFLSMLAVYFVDILEIYQVVLLALMYLSPVIYPIQIIPEGYVWVFKMNPIYYLLEVFRSPIYYGCLPDFHSLLFAMLISLGALLFGWWSFARKADDFAYRI</sequence>
<evidence type="ECO:0000313" key="11">
    <source>
        <dbReference type="EMBL" id="GLI32628.1"/>
    </source>
</evidence>
<feature type="domain" description="ABC transmembrane type-2" evidence="10">
    <location>
        <begin position="53"/>
        <end position="271"/>
    </location>
</feature>
<protein>
    <recommendedName>
        <fullName evidence="9">Transport permease protein</fullName>
    </recommendedName>
</protein>
<evidence type="ECO:0000256" key="1">
    <source>
        <dbReference type="ARBA" id="ARBA00004429"/>
    </source>
</evidence>
<organism evidence="11 12">
    <name type="scientific">Desulforhabdus amnigena</name>
    <dbReference type="NCBI Taxonomy" id="40218"/>
    <lineage>
        <taxon>Bacteria</taxon>
        <taxon>Pseudomonadati</taxon>
        <taxon>Thermodesulfobacteriota</taxon>
        <taxon>Syntrophobacteria</taxon>
        <taxon>Syntrophobacterales</taxon>
        <taxon>Syntrophobacteraceae</taxon>
        <taxon>Desulforhabdus</taxon>
    </lineage>
</organism>
<dbReference type="AlphaFoldDB" id="A0A9W6FR55"/>
<evidence type="ECO:0000256" key="2">
    <source>
        <dbReference type="ARBA" id="ARBA00007783"/>
    </source>
</evidence>
<evidence type="ECO:0000256" key="9">
    <source>
        <dbReference type="RuleBase" id="RU361157"/>
    </source>
</evidence>
<dbReference type="InterPro" id="IPR013525">
    <property type="entry name" value="ABC2_TM"/>
</dbReference>
<dbReference type="PANTHER" id="PTHR30413">
    <property type="entry name" value="INNER MEMBRANE TRANSPORT PERMEASE"/>
    <property type="match status" value="1"/>
</dbReference>
<dbReference type="GO" id="GO:0015920">
    <property type="term" value="P:lipopolysaccharide transport"/>
    <property type="evidence" value="ECO:0007669"/>
    <property type="project" value="TreeGrafter"/>
</dbReference>
<keyword evidence="5" id="KW-0997">Cell inner membrane</keyword>
<comment type="similarity">
    <text evidence="2 9">Belongs to the ABC-2 integral membrane protein family.</text>
</comment>
<proteinExistence type="inferred from homology"/>
<dbReference type="EMBL" id="BSDR01000001">
    <property type="protein sequence ID" value="GLI32628.1"/>
    <property type="molecule type" value="Genomic_DNA"/>
</dbReference>
<evidence type="ECO:0000256" key="6">
    <source>
        <dbReference type="ARBA" id="ARBA00022692"/>
    </source>
</evidence>
<keyword evidence="4 9" id="KW-1003">Cell membrane</keyword>
<dbReference type="InterPro" id="IPR000412">
    <property type="entry name" value="ABC_2_transport"/>
</dbReference>
<gene>
    <name evidence="11" type="ORF">DAMNIGENAA_00610</name>
</gene>
<keyword evidence="3 9" id="KW-0813">Transport</keyword>
<evidence type="ECO:0000259" key="10">
    <source>
        <dbReference type="PROSITE" id="PS51012"/>
    </source>
</evidence>
<dbReference type="Proteomes" id="UP001144372">
    <property type="component" value="Unassembled WGS sequence"/>
</dbReference>
<dbReference type="Pfam" id="PF01061">
    <property type="entry name" value="ABC2_membrane"/>
    <property type="match status" value="1"/>
</dbReference>
<name>A0A9W6FR55_9BACT</name>
<feature type="transmembrane region" description="Helical" evidence="9">
    <location>
        <begin position="93"/>
        <end position="112"/>
    </location>
</feature>
<dbReference type="GO" id="GO:0043190">
    <property type="term" value="C:ATP-binding cassette (ABC) transporter complex"/>
    <property type="evidence" value="ECO:0007669"/>
    <property type="project" value="InterPro"/>
</dbReference>
<accession>A0A9W6FR55</accession>
<evidence type="ECO:0000256" key="7">
    <source>
        <dbReference type="ARBA" id="ARBA00022989"/>
    </source>
</evidence>
<dbReference type="RefSeq" id="WP_281791682.1">
    <property type="nucleotide sequence ID" value="NZ_BSDR01000001.1"/>
</dbReference>
<dbReference type="InterPro" id="IPR047817">
    <property type="entry name" value="ABC2_TM_bact-type"/>
</dbReference>